<accession>A0AA36MMG1</accession>
<keyword evidence="3" id="KW-1185">Reference proteome</keyword>
<comment type="caution">
    <text evidence="2">The sequence shown here is derived from an EMBL/GenBank/DDBJ whole genome shotgun (WGS) entry which is preliminary data.</text>
</comment>
<evidence type="ECO:0000256" key="1">
    <source>
        <dbReference type="SAM" id="MobiDB-lite"/>
    </source>
</evidence>
<proteinExistence type="predicted"/>
<gene>
    <name evidence="2" type="ORF">EVOR1521_LOCUS2948</name>
</gene>
<reference evidence="2" key="1">
    <citation type="submission" date="2023-08" db="EMBL/GenBank/DDBJ databases">
        <authorList>
            <person name="Chen Y."/>
            <person name="Shah S."/>
            <person name="Dougan E. K."/>
            <person name="Thang M."/>
            <person name="Chan C."/>
        </authorList>
    </citation>
    <scope>NUCLEOTIDE SEQUENCE</scope>
</reference>
<feature type="region of interest" description="Disordered" evidence="1">
    <location>
        <begin position="165"/>
        <end position="197"/>
    </location>
</feature>
<evidence type="ECO:0000313" key="3">
    <source>
        <dbReference type="Proteomes" id="UP001178507"/>
    </source>
</evidence>
<dbReference type="EMBL" id="CAUJNA010000169">
    <property type="protein sequence ID" value="CAJ1372988.1"/>
    <property type="molecule type" value="Genomic_DNA"/>
</dbReference>
<protein>
    <submittedName>
        <fullName evidence="2">Uncharacterized protein</fullName>
    </submittedName>
</protein>
<dbReference type="AlphaFoldDB" id="A0AA36MMG1"/>
<sequence>MGQKAQQILQMQRLFVADATNVAVALAGLVRRCSCGAGLGFYRRCCGRGDGCAELQRRRRSRQLQRSSWQMRRMRQLLRSLRGASNFVPRGSAQAAARFARQPCQRLHVATTLRRGERLSPRAPKFYRPSSAQVNFRRTPVGNLQIVYPPTPEVLTLARKFTEEEEVEAEVSPELQAISQEEAQEVSPKETASPGAGGVLDLQDHLRDIWLMYHPQEDTEEADEKDKALLLALHGPDEEDKEEALLNEMKLLKTGEDSEVRTIQSGAVETVTTSPAKECRLKDLGDAGDAAT</sequence>
<organism evidence="2 3">
    <name type="scientific">Effrenium voratum</name>
    <dbReference type="NCBI Taxonomy" id="2562239"/>
    <lineage>
        <taxon>Eukaryota</taxon>
        <taxon>Sar</taxon>
        <taxon>Alveolata</taxon>
        <taxon>Dinophyceae</taxon>
        <taxon>Suessiales</taxon>
        <taxon>Symbiodiniaceae</taxon>
        <taxon>Effrenium</taxon>
    </lineage>
</organism>
<evidence type="ECO:0000313" key="2">
    <source>
        <dbReference type="EMBL" id="CAJ1372988.1"/>
    </source>
</evidence>
<name>A0AA36MMG1_9DINO</name>
<dbReference type="Proteomes" id="UP001178507">
    <property type="component" value="Unassembled WGS sequence"/>
</dbReference>